<evidence type="ECO:0000313" key="4">
    <source>
        <dbReference type="Proteomes" id="UP001607125"/>
    </source>
</evidence>
<dbReference type="PANTHER" id="PTHR34501:SF2">
    <property type="entry name" value="OUTER MEMBRANE PORIN F-RELATED"/>
    <property type="match status" value="1"/>
</dbReference>
<comment type="caution">
    <text evidence="3">The sequence shown here is derived from an EMBL/GenBank/DDBJ whole genome shotgun (WGS) entry which is preliminary data.</text>
</comment>
<dbReference type="Gene3D" id="2.40.160.10">
    <property type="entry name" value="Porin"/>
    <property type="match status" value="1"/>
</dbReference>
<keyword evidence="1 2" id="KW-0732">Signal</keyword>
<evidence type="ECO:0000313" key="3">
    <source>
        <dbReference type="EMBL" id="MFH0260491.1"/>
    </source>
</evidence>
<keyword evidence="4" id="KW-1185">Reference proteome</keyword>
<proteinExistence type="predicted"/>
<evidence type="ECO:0000256" key="1">
    <source>
        <dbReference type="ARBA" id="ARBA00022729"/>
    </source>
</evidence>
<dbReference type="InterPro" id="IPR050298">
    <property type="entry name" value="Gram-neg_bact_OMP"/>
</dbReference>
<dbReference type="SUPFAM" id="SSF56935">
    <property type="entry name" value="Porins"/>
    <property type="match status" value="1"/>
</dbReference>
<dbReference type="InterPro" id="IPR023614">
    <property type="entry name" value="Porin_dom_sf"/>
</dbReference>
<organism evidence="3 4">
    <name type="scientific">Vibrio barjaei</name>
    <dbReference type="NCBI Taxonomy" id="1676683"/>
    <lineage>
        <taxon>Bacteria</taxon>
        <taxon>Pseudomonadati</taxon>
        <taxon>Pseudomonadota</taxon>
        <taxon>Gammaproteobacteria</taxon>
        <taxon>Vibrionales</taxon>
        <taxon>Vibrionaceae</taxon>
        <taxon>Vibrio</taxon>
    </lineage>
</organism>
<dbReference type="Proteomes" id="UP001607125">
    <property type="component" value="Unassembled WGS sequence"/>
</dbReference>
<gene>
    <name evidence="3" type="ORF">ACGRH2_08665</name>
</gene>
<dbReference type="RefSeq" id="WP_394628935.1">
    <property type="nucleotide sequence ID" value="NZ_JBIHSF010000006.1"/>
</dbReference>
<accession>A0ABW7IG96</accession>
<feature type="chain" id="PRO_5046952895" evidence="2">
    <location>
        <begin position="19"/>
        <end position="351"/>
    </location>
</feature>
<reference evidence="3 4" key="1">
    <citation type="submission" date="2024-10" db="EMBL/GenBank/DDBJ databases">
        <authorList>
            <person name="Yibar A."/>
            <person name="Saticioglu I.B."/>
            <person name="Duman M."/>
            <person name="Ajmi N."/>
            <person name="Gurler F."/>
            <person name="Ay H."/>
            <person name="Onuk E."/>
            <person name="Guler S."/>
            <person name="Romalde J.L."/>
        </authorList>
    </citation>
    <scope>NUCLEOTIDE SEQUENCE [LARGE SCALE GENOMIC DNA]</scope>
    <source>
        <strain evidence="3 4">1-TCBS-B</strain>
    </source>
</reference>
<name>A0ABW7IG96_9VIBR</name>
<dbReference type="PANTHER" id="PTHR34501">
    <property type="entry name" value="PROTEIN YDDL-RELATED"/>
    <property type="match status" value="1"/>
</dbReference>
<feature type="signal peptide" evidence="2">
    <location>
        <begin position="1"/>
        <end position="18"/>
    </location>
</feature>
<sequence>MKKTLVALAVLAAGSAQAGIEIYNENKVTVNLKGDIEVVYKKGFEDGAETKQEIQDADFGFDVRYAINDDLQFGAYWEFDGSADNGLSGNAVKAGNTYVGVYSQAAGSLIVGRLDSMLDDAGIGSDYQFGLNSFFSNGSPFGADESIRYDIDKGNFYGGIAYKQDKNGNAGLGTDGYMVDAKAGFRVADFDFTGFFGQADFKGDNLALIPDSMNDGDKETLYAIEGRWAGVENLNLELGYYNMKMDPKAGDSVTAQTFGFAADYTMNQWIFAAGVSQVNLSDDNYVDTSATSQVNNDKETNWFVNAGYKVAPSATVYAEVGGSNGYSETDTTNNYYTQNGVGFAIGAKAEF</sequence>
<evidence type="ECO:0000256" key="2">
    <source>
        <dbReference type="SAM" id="SignalP"/>
    </source>
</evidence>
<dbReference type="EMBL" id="JBIHSF010000006">
    <property type="protein sequence ID" value="MFH0260491.1"/>
    <property type="molecule type" value="Genomic_DNA"/>
</dbReference>
<protein>
    <submittedName>
        <fullName evidence="3">Porin</fullName>
    </submittedName>
</protein>